<feature type="region of interest" description="Disordered" evidence="1">
    <location>
        <begin position="344"/>
        <end position="385"/>
    </location>
</feature>
<feature type="region of interest" description="Disordered" evidence="1">
    <location>
        <begin position="1"/>
        <end position="99"/>
    </location>
</feature>
<evidence type="ECO:0000256" key="1">
    <source>
        <dbReference type="SAM" id="MobiDB-lite"/>
    </source>
</evidence>
<gene>
    <name evidence="2" type="ORF">HYQ45_000331</name>
</gene>
<dbReference type="OrthoDB" id="5407645at2759"/>
<feature type="compositionally biased region" description="Basic and acidic residues" evidence="1">
    <location>
        <begin position="1"/>
        <end position="35"/>
    </location>
</feature>
<sequence length="771" mass="84884">MSYDYEPRERTRQYTREETRIERGDPRAYADESYLKPHSSRALVPRRREDSDMSVEDIRRDFPPPGYRDARRTRSAEPGYYDDYRDDRSRRGDYYGDRRSRTGARVYGEEEEVRSRKRVLNQQEKIIAAVAGAALAFGGKELYDRRDAKEHGGDVERNYLTSAALGAAGALAGYQGAEFYNKQSSKNDKLPQGQLVAHRGRDGLVRETYVEEEDKKGSKSFLENALAASGLGAAVKALTGGSSDNKDDNRSRGRGSPDRASQSGSKSRSGNESQVAKVQKAAMASLIAGATEAFRVAKEPGGWKGEKTKRIFTAAAGAAAVDAAQDREKGSKLGLAESVIGGLVGNRVINGPKGNIEADEKTGRSRSRSRARSRSGNDQGSSGVSGLAALATAGLGALGAKKAIEHHKENRSQSRGRSADSFDSRDNDRPRARSRSRSVVDSARKKLAKFGIGNGPDDRDGDRDSRRDDSLDDDRNSRRGPRRYSDDPYDDDYDRGYPPPHGSRDYRDHPRDPRDARDPYDDDRSYASSRRRDRSRRRSRSSASGSDLGDSDDDLKTSRRMRGKQVLTSGLAAVATIHAANGVYQSMAAREARQKAVKEGRLSPEEAKKLKAKAMLQDAAQIGLAGLGIKGAMSQLKTAKDKQAECKDWEHQRELRHQKRLERQGRSLDSRGRSRADDWYTPVSPQGDRYDYGPQYLDGNHMPLALCRRLLWATTIGTTGDKDPGAQKSQPASASDTYSSAHEPQHIAAPTARGSGAWPGKHGHLSTMRLV</sequence>
<feature type="region of interest" description="Disordered" evidence="1">
    <location>
        <begin position="402"/>
        <end position="559"/>
    </location>
</feature>
<feature type="compositionally biased region" description="Basic and acidic residues" evidence="1">
    <location>
        <begin position="456"/>
        <end position="477"/>
    </location>
</feature>
<feature type="compositionally biased region" description="Basic and acidic residues" evidence="1">
    <location>
        <begin position="656"/>
        <end position="678"/>
    </location>
</feature>
<organism evidence="2 3">
    <name type="scientific">Verticillium longisporum</name>
    <name type="common">Verticillium dahliae var. longisporum</name>
    <dbReference type="NCBI Taxonomy" id="100787"/>
    <lineage>
        <taxon>Eukaryota</taxon>
        <taxon>Fungi</taxon>
        <taxon>Dikarya</taxon>
        <taxon>Ascomycota</taxon>
        <taxon>Pezizomycotina</taxon>
        <taxon>Sordariomycetes</taxon>
        <taxon>Hypocreomycetidae</taxon>
        <taxon>Glomerellales</taxon>
        <taxon>Plectosphaerellaceae</taxon>
        <taxon>Verticillium</taxon>
    </lineage>
</organism>
<protein>
    <recommendedName>
        <fullName evidence="4">DUF3824 domain-containing protein</fullName>
    </recommendedName>
</protein>
<feature type="region of interest" description="Disordered" evidence="1">
    <location>
        <begin position="656"/>
        <end position="685"/>
    </location>
</feature>
<feature type="compositionally biased region" description="Basic residues" evidence="1">
    <location>
        <begin position="364"/>
        <end position="373"/>
    </location>
</feature>
<feature type="compositionally biased region" description="Polar residues" evidence="1">
    <location>
        <begin position="259"/>
        <end position="276"/>
    </location>
</feature>
<dbReference type="EMBL" id="JAEMWZ010000005">
    <property type="protein sequence ID" value="KAG7143539.1"/>
    <property type="molecule type" value="Genomic_DNA"/>
</dbReference>
<evidence type="ECO:0008006" key="4">
    <source>
        <dbReference type="Google" id="ProtNLM"/>
    </source>
</evidence>
<feature type="compositionally biased region" description="Basic and acidic residues" evidence="1">
    <location>
        <begin position="402"/>
        <end position="431"/>
    </location>
</feature>
<dbReference type="Proteomes" id="UP000689129">
    <property type="component" value="Unassembled WGS sequence"/>
</dbReference>
<feature type="compositionally biased region" description="Polar residues" evidence="1">
    <location>
        <begin position="727"/>
        <end position="742"/>
    </location>
</feature>
<reference evidence="2" key="1">
    <citation type="journal article" date="2021" name="Mol. Plant Pathol.">
        <title>A 20-kb lineage-specific genomic region tames virulence in pathogenic amphidiploid Verticillium longisporum.</title>
        <authorList>
            <person name="Harting R."/>
            <person name="Starke J."/>
            <person name="Kusch H."/>
            <person name="Poggeler S."/>
            <person name="Maurus I."/>
            <person name="Schluter R."/>
            <person name="Landesfeind M."/>
            <person name="Bulla I."/>
            <person name="Nowrousian M."/>
            <person name="de Jonge R."/>
            <person name="Stahlhut G."/>
            <person name="Hoff K.J."/>
            <person name="Asshauer K.P."/>
            <person name="Thurmer A."/>
            <person name="Stanke M."/>
            <person name="Daniel R."/>
            <person name="Morgenstern B."/>
            <person name="Thomma B.P.H.J."/>
            <person name="Kronstad J.W."/>
            <person name="Braus-Stromeyer S.A."/>
            <person name="Braus G.H."/>
        </authorList>
    </citation>
    <scope>NUCLEOTIDE SEQUENCE</scope>
    <source>
        <strain evidence="2">Vl32</strain>
    </source>
</reference>
<evidence type="ECO:0000313" key="2">
    <source>
        <dbReference type="EMBL" id="KAG7143539.1"/>
    </source>
</evidence>
<feature type="region of interest" description="Disordered" evidence="1">
    <location>
        <begin position="238"/>
        <end position="279"/>
    </location>
</feature>
<feature type="compositionally biased region" description="Basic and acidic residues" evidence="1">
    <location>
        <begin position="502"/>
        <end position="525"/>
    </location>
</feature>
<comment type="caution">
    <text evidence="2">The sequence shown here is derived from an EMBL/GenBank/DDBJ whole genome shotgun (WGS) entry which is preliminary data.</text>
</comment>
<feature type="compositionally biased region" description="Basic residues" evidence="1">
    <location>
        <begin position="529"/>
        <end position="540"/>
    </location>
</feature>
<proteinExistence type="predicted"/>
<name>A0A8I3AXY2_VERLO</name>
<feature type="compositionally biased region" description="Basic and acidic residues" evidence="1">
    <location>
        <begin position="46"/>
        <end position="75"/>
    </location>
</feature>
<feature type="compositionally biased region" description="Basic and acidic residues" evidence="1">
    <location>
        <begin position="244"/>
        <end position="257"/>
    </location>
</feature>
<feature type="compositionally biased region" description="Basic and acidic residues" evidence="1">
    <location>
        <begin position="82"/>
        <end position="99"/>
    </location>
</feature>
<dbReference type="AlphaFoldDB" id="A0A8I3AXY2"/>
<evidence type="ECO:0000313" key="3">
    <source>
        <dbReference type="Proteomes" id="UP000689129"/>
    </source>
</evidence>
<feature type="region of interest" description="Disordered" evidence="1">
    <location>
        <begin position="719"/>
        <end position="771"/>
    </location>
</feature>
<accession>A0A8I3AXY2</accession>